<dbReference type="PROSITE" id="PS50297">
    <property type="entry name" value="ANK_REP_REGION"/>
    <property type="match status" value="1"/>
</dbReference>
<evidence type="ECO:0000256" key="1">
    <source>
        <dbReference type="PROSITE-ProRule" id="PRU00023"/>
    </source>
</evidence>
<feature type="repeat" description="ANK" evidence="1">
    <location>
        <begin position="11"/>
        <end position="43"/>
    </location>
</feature>
<dbReference type="EMBL" id="HBEF01014536">
    <property type="protein sequence ID" value="CAD8336971.1"/>
    <property type="molecule type" value="Transcribed_RNA"/>
</dbReference>
<keyword evidence="1" id="KW-0040">ANK repeat</keyword>
<dbReference type="InterPro" id="IPR036770">
    <property type="entry name" value="Ankyrin_rpt-contain_sf"/>
</dbReference>
<feature type="compositionally biased region" description="Acidic residues" evidence="2">
    <location>
        <begin position="84"/>
        <end position="138"/>
    </location>
</feature>
<accession>A0A7R9WXW8</accession>
<organism evidence="3">
    <name type="scientific">Craspedostauros australis</name>
    <dbReference type="NCBI Taxonomy" id="1486917"/>
    <lineage>
        <taxon>Eukaryota</taxon>
        <taxon>Sar</taxon>
        <taxon>Stramenopiles</taxon>
        <taxon>Ochrophyta</taxon>
        <taxon>Bacillariophyta</taxon>
        <taxon>Bacillariophyceae</taxon>
        <taxon>Bacillariophycidae</taxon>
        <taxon>Naviculales</taxon>
        <taxon>Naviculaceae</taxon>
        <taxon>Craspedostauros</taxon>
    </lineage>
</organism>
<dbReference type="Gene3D" id="1.25.40.20">
    <property type="entry name" value="Ankyrin repeat-containing domain"/>
    <property type="match status" value="1"/>
</dbReference>
<dbReference type="PROSITE" id="PS50088">
    <property type="entry name" value="ANK_REPEAT"/>
    <property type="match status" value="1"/>
</dbReference>
<dbReference type="AlphaFoldDB" id="A0A7R9WXW8"/>
<name>A0A7R9WXW8_9STRA</name>
<dbReference type="InterPro" id="IPR002110">
    <property type="entry name" value="Ankyrin_rpt"/>
</dbReference>
<dbReference type="Pfam" id="PF12796">
    <property type="entry name" value="Ank_2"/>
    <property type="match status" value="1"/>
</dbReference>
<sequence length="138" mass="16182">MLYRCVTQTQRCAKPIHEAARVGDIEIMKLLVEHGGQVNSQNDFGRGLSPLSLAIKHNGPDHELVKYLYEIKAEAHTWEPNNEFYEEDEYDNENSYDDGEYDDEDEDDEEYEGEDEEEDEEDDDDDEEEEDEDSHEEL</sequence>
<feature type="region of interest" description="Disordered" evidence="2">
    <location>
        <begin position="78"/>
        <end position="138"/>
    </location>
</feature>
<gene>
    <name evidence="3" type="ORF">CAUS1442_LOCUS9099</name>
</gene>
<protein>
    <submittedName>
        <fullName evidence="3">Uncharacterized protein</fullName>
    </submittedName>
</protein>
<evidence type="ECO:0000256" key="2">
    <source>
        <dbReference type="SAM" id="MobiDB-lite"/>
    </source>
</evidence>
<reference evidence="3" key="1">
    <citation type="submission" date="2021-01" db="EMBL/GenBank/DDBJ databases">
        <authorList>
            <person name="Corre E."/>
            <person name="Pelletier E."/>
            <person name="Niang G."/>
            <person name="Scheremetjew M."/>
            <person name="Finn R."/>
            <person name="Kale V."/>
            <person name="Holt S."/>
            <person name="Cochrane G."/>
            <person name="Meng A."/>
            <person name="Brown T."/>
            <person name="Cohen L."/>
        </authorList>
    </citation>
    <scope>NUCLEOTIDE SEQUENCE</scope>
    <source>
        <strain evidence="3">CCMP3328</strain>
    </source>
</reference>
<dbReference type="SUPFAM" id="SSF48403">
    <property type="entry name" value="Ankyrin repeat"/>
    <property type="match status" value="1"/>
</dbReference>
<evidence type="ECO:0000313" key="3">
    <source>
        <dbReference type="EMBL" id="CAD8336971.1"/>
    </source>
</evidence>
<proteinExistence type="predicted"/>
<dbReference type="SMART" id="SM00248">
    <property type="entry name" value="ANK"/>
    <property type="match status" value="2"/>
</dbReference>